<organism evidence="2 3">
    <name type="scientific">Neisseria subflava</name>
    <dbReference type="NCBI Taxonomy" id="28449"/>
    <lineage>
        <taxon>Bacteria</taxon>
        <taxon>Pseudomonadati</taxon>
        <taxon>Pseudomonadota</taxon>
        <taxon>Betaproteobacteria</taxon>
        <taxon>Neisseriales</taxon>
        <taxon>Neisseriaceae</taxon>
        <taxon>Neisseria</taxon>
    </lineage>
</organism>
<gene>
    <name evidence="2" type="ORF">KCG53_02250</name>
</gene>
<accession>A0A9X9N743</accession>
<name>A0A9X9N743_NEISU</name>
<keyword evidence="1" id="KW-1133">Transmembrane helix</keyword>
<feature type="transmembrane region" description="Helical" evidence="1">
    <location>
        <begin position="21"/>
        <end position="42"/>
    </location>
</feature>
<evidence type="ECO:0000313" key="2">
    <source>
        <dbReference type="EMBL" id="UTG75889.1"/>
    </source>
</evidence>
<evidence type="ECO:0000256" key="1">
    <source>
        <dbReference type="SAM" id="Phobius"/>
    </source>
</evidence>
<reference evidence="2" key="1">
    <citation type="submission" date="2021-04" db="EMBL/GenBank/DDBJ databases">
        <title>Characterizing Neisseria spp. as novel respiratory pathobionts in bronchiectasis.</title>
        <authorList>
            <person name="Li L."/>
            <person name="Mac Aogain M."/>
            <person name="Xu T."/>
            <person name="Jaggi T.K."/>
            <person name="Chan L.Y."/>
            <person name="Keir H.R."/>
            <person name="Dicker A.J."/>
            <person name="Qu J."/>
            <person name="Liu Y."/>
            <person name="Chen H.S."/>
            <person name="Koh M.S."/>
            <person name="Ong T.H."/>
            <person name="Lim A.Y.H."/>
            <person name="Abisheganaden J."/>
            <person name="Low T.B."/>
            <person name="Oliver B.G."/>
            <person name="Tan N.S."/>
            <person name="Fang M."/>
            <person name="Chalmers J.D."/>
            <person name="Chotirmall S.H."/>
        </authorList>
    </citation>
    <scope>NUCLEOTIDE SEQUENCE</scope>
    <source>
        <strain evidence="2">CG0073</strain>
    </source>
</reference>
<proteinExistence type="predicted"/>
<dbReference type="EMBL" id="CP073118">
    <property type="protein sequence ID" value="UTG75889.1"/>
    <property type="molecule type" value="Genomic_DNA"/>
</dbReference>
<protein>
    <submittedName>
        <fullName evidence="2">Uncharacterized protein</fullName>
    </submittedName>
</protein>
<dbReference type="AlphaFoldDB" id="A0A9X9N743"/>
<evidence type="ECO:0000313" key="3">
    <source>
        <dbReference type="Proteomes" id="UP001057336"/>
    </source>
</evidence>
<keyword evidence="1" id="KW-0472">Membrane</keyword>
<sequence length="223" mass="25889">MLLVVVLSIAANWIDDENFQWLFLIYSLILVAANSLVAAALLNDNKNKINDNKNKITNKIVYYGFPILFCLVYWVSIAFFTDDIPQKLLYPIRFIEIPKDSGWYIISNKYQRKEDFELHGIGVNGMTTEGMEYIKKNFTREVPSEGIDFDDEKNKCAQPKDKLQKNALYGYMAWNLGEVKVFCPRSVQFYGKHTEQELLLASQKCLVLKADILQSLDRQYIPY</sequence>
<keyword evidence="1" id="KW-0812">Transmembrane</keyword>
<feature type="transmembrane region" description="Helical" evidence="1">
    <location>
        <begin position="62"/>
        <end position="81"/>
    </location>
</feature>
<dbReference type="Proteomes" id="UP001057336">
    <property type="component" value="Chromosome"/>
</dbReference>